<keyword evidence="2" id="KW-0472">Membrane</keyword>
<dbReference type="AlphaFoldDB" id="C4JN54"/>
<name>C4JN54_UNCRE</name>
<dbReference type="KEGG" id="ure:UREG_04262"/>
<evidence type="ECO:0000256" key="2">
    <source>
        <dbReference type="SAM" id="Phobius"/>
    </source>
</evidence>
<dbReference type="eggNOG" id="ENOG502RXDU">
    <property type="taxonomic scope" value="Eukaryota"/>
</dbReference>
<dbReference type="Proteomes" id="UP000002058">
    <property type="component" value="Unassembled WGS sequence"/>
</dbReference>
<dbReference type="InParanoid" id="C4JN54"/>
<evidence type="ECO:0000256" key="1">
    <source>
        <dbReference type="SAM" id="MobiDB-lite"/>
    </source>
</evidence>
<dbReference type="RefSeq" id="XP_002544745.1">
    <property type="nucleotide sequence ID" value="XM_002544699.1"/>
</dbReference>
<dbReference type="GeneID" id="8437111"/>
<evidence type="ECO:0000313" key="4">
    <source>
        <dbReference type="Proteomes" id="UP000002058"/>
    </source>
</evidence>
<evidence type="ECO:0000313" key="3">
    <source>
        <dbReference type="EMBL" id="EEP79416.1"/>
    </source>
</evidence>
<sequence length="143" mass="15688">MAKAKVLVDQSSDKKQAIQNGGIRKARKPRKEATGNPPAWAVHRPELCDALPWFRSTQGGCYFSDGIAYGVLIDADAGKRAYLDHEVIISRVGGGCGKENGELVLKKDVDDKNHAYVALLFNLQHGIPVMLIIGMFSLNELWP</sequence>
<gene>
    <name evidence="3" type="ORF">UREG_04262</name>
</gene>
<keyword evidence="2" id="KW-1133">Transmembrane helix</keyword>
<keyword evidence="4" id="KW-1185">Reference proteome</keyword>
<dbReference type="EMBL" id="CH476616">
    <property type="protein sequence ID" value="EEP79416.1"/>
    <property type="molecule type" value="Genomic_DNA"/>
</dbReference>
<dbReference type="STRING" id="336963.C4JN54"/>
<dbReference type="OrthoDB" id="2163491at2759"/>
<dbReference type="VEuPathDB" id="FungiDB:UREG_04262"/>
<proteinExistence type="predicted"/>
<organism evidence="3 4">
    <name type="scientific">Uncinocarpus reesii (strain UAMH 1704)</name>
    <dbReference type="NCBI Taxonomy" id="336963"/>
    <lineage>
        <taxon>Eukaryota</taxon>
        <taxon>Fungi</taxon>
        <taxon>Dikarya</taxon>
        <taxon>Ascomycota</taxon>
        <taxon>Pezizomycotina</taxon>
        <taxon>Eurotiomycetes</taxon>
        <taxon>Eurotiomycetidae</taxon>
        <taxon>Onygenales</taxon>
        <taxon>Onygenaceae</taxon>
        <taxon>Uncinocarpus</taxon>
    </lineage>
</organism>
<dbReference type="OMA" id="DKNHAYV"/>
<reference evidence="4" key="1">
    <citation type="journal article" date="2009" name="Genome Res.">
        <title>Comparative genomic analyses of the human fungal pathogens Coccidioides and their relatives.</title>
        <authorList>
            <person name="Sharpton T.J."/>
            <person name="Stajich J.E."/>
            <person name="Rounsley S.D."/>
            <person name="Gardner M.J."/>
            <person name="Wortman J.R."/>
            <person name="Jordar V.S."/>
            <person name="Maiti R."/>
            <person name="Kodira C.D."/>
            <person name="Neafsey D.E."/>
            <person name="Zeng Q."/>
            <person name="Hung C.-Y."/>
            <person name="McMahan C."/>
            <person name="Muszewska A."/>
            <person name="Grynberg M."/>
            <person name="Mandel M.A."/>
            <person name="Kellner E.M."/>
            <person name="Barker B.M."/>
            <person name="Galgiani J.N."/>
            <person name="Orbach M.J."/>
            <person name="Kirkland T.N."/>
            <person name="Cole G.T."/>
            <person name="Henn M.R."/>
            <person name="Birren B.W."/>
            <person name="Taylor J.W."/>
        </authorList>
    </citation>
    <scope>NUCLEOTIDE SEQUENCE [LARGE SCALE GENOMIC DNA]</scope>
    <source>
        <strain evidence="4">UAMH 1704</strain>
    </source>
</reference>
<protein>
    <submittedName>
        <fullName evidence="3">Uncharacterized protein</fullName>
    </submittedName>
</protein>
<feature type="transmembrane region" description="Helical" evidence="2">
    <location>
        <begin position="115"/>
        <end position="138"/>
    </location>
</feature>
<dbReference type="HOGENOM" id="CLU_1807663_0_0_1"/>
<keyword evidence="2" id="KW-0812">Transmembrane</keyword>
<feature type="region of interest" description="Disordered" evidence="1">
    <location>
        <begin position="1"/>
        <end position="39"/>
    </location>
</feature>
<accession>C4JN54</accession>